<dbReference type="Proteomes" id="UP001422759">
    <property type="component" value="Unassembled WGS sequence"/>
</dbReference>
<feature type="transmembrane region" description="Helical" evidence="1">
    <location>
        <begin position="302"/>
        <end position="321"/>
    </location>
</feature>
<keyword evidence="1" id="KW-1133">Transmembrane helix</keyword>
<gene>
    <name evidence="2" type="ORF">GCM10009760_23250</name>
</gene>
<reference evidence="2 3" key="1">
    <citation type="journal article" date="2019" name="Int. J. Syst. Evol. Microbiol.">
        <title>The Global Catalogue of Microorganisms (GCM) 10K type strain sequencing project: providing services to taxonomists for standard genome sequencing and annotation.</title>
        <authorList>
            <consortium name="The Broad Institute Genomics Platform"/>
            <consortium name="The Broad Institute Genome Sequencing Center for Infectious Disease"/>
            <person name="Wu L."/>
            <person name="Ma J."/>
        </authorList>
    </citation>
    <scope>NUCLEOTIDE SEQUENCE [LARGE SCALE GENOMIC DNA]</scope>
    <source>
        <strain evidence="2 3">JCM 14560</strain>
    </source>
</reference>
<evidence type="ECO:0000313" key="3">
    <source>
        <dbReference type="Proteomes" id="UP001422759"/>
    </source>
</evidence>
<keyword evidence="3" id="KW-1185">Reference proteome</keyword>
<feature type="transmembrane region" description="Helical" evidence="1">
    <location>
        <begin position="152"/>
        <end position="171"/>
    </location>
</feature>
<comment type="caution">
    <text evidence="2">The sequence shown here is derived from an EMBL/GenBank/DDBJ whole genome shotgun (WGS) entry which is preliminary data.</text>
</comment>
<feature type="transmembrane region" description="Helical" evidence="1">
    <location>
        <begin position="245"/>
        <end position="264"/>
    </location>
</feature>
<sequence length="335" mass="33982">MTEPSTAGTTTSATGSGGGLALRFALALHPAAHRREWGDEIAGVFADATAGAGRLATARELADLAGHGLRVRTGLASSGIPARLAAVVAPFAVGAAAGVPLFELFVAARALVHGNTGVLSPTLEGWLWLAGDVLALLAVVTALFGRWPAAKGLVLLAALTVTSSQVMAGVAHTGPHNPLVRVLLGIFLYPGLQLLWTAMALTAPRDLLGPATLRRAAAVLAGVLLGGVVFTSALFSYPFRLPVDSSLLVLLFAGVEGPLLVVALPALLRGWLFPAAAALAGLPAALMLSLPVLRSTTGSSGTAALILLGGLVLVIGVARLWHPDVPDRRRPPSAG</sequence>
<protein>
    <submittedName>
        <fullName evidence="2">Uncharacterized protein</fullName>
    </submittedName>
</protein>
<feature type="transmembrane region" description="Helical" evidence="1">
    <location>
        <begin position="84"/>
        <end position="106"/>
    </location>
</feature>
<feature type="transmembrane region" description="Helical" evidence="1">
    <location>
        <begin position="216"/>
        <end position="239"/>
    </location>
</feature>
<keyword evidence="1" id="KW-0472">Membrane</keyword>
<proteinExistence type="predicted"/>
<keyword evidence="1" id="KW-0812">Transmembrane</keyword>
<evidence type="ECO:0000256" key="1">
    <source>
        <dbReference type="SAM" id="Phobius"/>
    </source>
</evidence>
<accession>A0ABN2ZCR6</accession>
<organism evidence="2 3">
    <name type="scientific">Kitasatospora kazusensis</name>
    <dbReference type="NCBI Taxonomy" id="407974"/>
    <lineage>
        <taxon>Bacteria</taxon>
        <taxon>Bacillati</taxon>
        <taxon>Actinomycetota</taxon>
        <taxon>Actinomycetes</taxon>
        <taxon>Kitasatosporales</taxon>
        <taxon>Streptomycetaceae</taxon>
        <taxon>Kitasatospora</taxon>
    </lineage>
</organism>
<evidence type="ECO:0000313" key="2">
    <source>
        <dbReference type="EMBL" id="GAA2140230.1"/>
    </source>
</evidence>
<feature type="transmembrane region" description="Helical" evidence="1">
    <location>
        <begin position="126"/>
        <end position="145"/>
    </location>
</feature>
<name>A0ABN2ZCR6_9ACTN</name>
<dbReference type="RefSeq" id="WP_344463667.1">
    <property type="nucleotide sequence ID" value="NZ_BAAANT010000010.1"/>
</dbReference>
<dbReference type="EMBL" id="BAAANT010000010">
    <property type="protein sequence ID" value="GAA2140230.1"/>
    <property type="molecule type" value="Genomic_DNA"/>
</dbReference>
<feature type="transmembrane region" description="Helical" evidence="1">
    <location>
        <begin position="183"/>
        <end position="204"/>
    </location>
</feature>
<feature type="transmembrane region" description="Helical" evidence="1">
    <location>
        <begin position="271"/>
        <end position="290"/>
    </location>
</feature>